<dbReference type="PANTHER" id="PTHR34075:SF5">
    <property type="entry name" value="BLR3430 PROTEIN"/>
    <property type="match status" value="1"/>
</dbReference>
<gene>
    <name evidence="3" type="ORF">GM612_08890</name>
</gene>
<feature type="domain" description="ChsH2 rubredoxin-like zinc ribbon" evidence="2">
    <location>
        <begin position="14"/>
        <end position="43"/>
    </location>
</feature>
<protein>
    <recommendedName>
        <fullName evidence="5">DUF35 domain-containing protein</fullName>
    </recommendedName>
</protein>
<dbReference type="PANTHER" id="PTHR34075">
    <property type="entry name" value="BLR3430 PROTEIN"/>
    <property type="match status" value="1"/>
</dbReference>
<dbReference type="RefSeq" id="WP_155432027.1">
    <property type="nucleotide sequence ID" value="NZ_WNJO01000010.1"/>
</dbReference>
<dbReference type="InterPro" id="IPR002878">
    <property type="entry name" value="ChsH2_C"/>
</dbReference>
<dbReference type="Gene3D" id="6.10.30.10">
    <property type="match status" value="1"/>
</dbReference>
<dbReference type="Proteomes" id="UP000466388">
    <property type="component" value="Unassembled WGS sequence"/>
</dbReference>
<dbReference type="Pfam" id="PF12172">
    <property type="entry name" value="zf-ChsH2"/>
    <property type="match status" value="1"/>
</dbReference>
<comment type="caution">
    <text evidence="3">The sequence shown here is derived from an EMBL/GenBank/DDBJ whole genome shotgun (WGS) entry which is preliminary data.</text>
</comment>
<sequence length="133" mass="14830">MKPDLTVKRYYQSLEEGKILGRKCEDCGNVEWPPVYSCNKCGGHHTDWIELSGKGEVVEFVPAIGALVQNKDWMPYAVGHVRLQEGPIVMNIVEGISQKNADELHAKLPIPVKAKIVKMATGFSRVIFEVVSH</sequence>
<accession>A0A7X2XW47</accession>
<dbReference type="Pfam" id="PF01796">
    <property type="entry name" value="OB_ChsH2_C"/>
    <property type="match status" value="1"/>
</dbReference>
<dbReference type="EMBL" id="WNJO01000010">
    <property type="protein sequence ID" value="MTV82759.1"/>
    <property type="molecule type" value="Genomic_DNA"/>
</dbReference>
<dbReference type="SUPFAM" id="SSF50249">
    <property type="entry name" value="Nucleic acid-binding proteins"/>
    <property type="match status" value="1"/>
</dbReference>
<evidence type="ECO:0000313" key="4">
    <source>
        <dbReference type="Proteomes" id="UP000466388"/>
    </source>
</evidence>
<organism evidence="3 4">
    <name type="scientific">Secundilactobacillus folii</name>
    <dbReference type="NCBI Taxonomy" id="2678357"/>
    <lineage>
        <taxon>Bacteria</taxon>
        <taxon>Bacillati</taxon>
        <taxon>Bacillota</taxon>
        <taxon>Bacilli</taxon>
        <taxon>Lactobacillales</taxon>
        <taxon>Lactobacillaceae</taxon>
        <taxon>Secundilactobacillus</taxon>
    </lineage>
</organism>
<dbReference type="AlphaFoldDB" id="A0A7X2XW47"/>
<evidence type="ECO:0000259" key="1">
    <source>
        <dbReference type="Pfam" id="PF01796"/>
    </source>
</evidence>
<name>A0A7X2XW47_9LACO</name>
<keyword evidence="4" id="KW-1185">Reference proteome</keyword>
<proteinExistence type="predicted"/>
<evidence type="ECO:0000259" key="2">
    <source>
        <dbReference type="Pfam" id="PF12172"/>
    </source>
</evidence>
<feature type="domain" description="ChsH2 C-terminal OB-fold" evidence="1">
    <location>
        <begin position="48"/>
        <end position="95"/>
    </location>
</feature>
<dbReference type="InterPro" id="IPR012340">
    <property type="entry name" value="NA-bd_OB-fold"/>
</dbReference>
<evidence type="ECO:0008006" key="5">
    <source>
        <dbReference type="Google" id="ProtNLM"/>
    </source>
</evidence>
<evidence type="ECO:0000313" key="3">
    <source>
        <dbReference type="EMBL" id="MTV82759.1"/>
    </source>
</evidence>
<reference evidence="3 4" key="1">
    <citation type="submission" date="2019-11" db="EMBL/GenBank/DDBJ databases">
        <title>Lactobacillus sp. nov. CRM56-3, isolated from fermented tea leaves.</title>
        <authorList>
            <person name="Phuengjayaem S."/>
            <person name="Tanasupawat S."/>
        </authorList>
    </citation>
    <scope>NUCLEOTIDE SEQUENCE [LARGE SCALE GENOMIC DNA]</scope>
    <source>
        <strain evidence="3 4">CRM56-3</strain>
    </source>
</reference>
<dbReference type="InterPro" id="IPR022002">
    <property type="entry name" value="ChsH2_Znr"/>
</dbReference>
<dbReference type="InterPro" id="IPR052513">
    <property type="entry name" value="Thioester_dehydratase-like"/>
</dbReference>